<dbReference type="Proteomes" id="UP000663720">
    <property type="component" value="Chromosome"/>
</dbReference>
<dbReference type="EMBL" id="CP061799">
    <property type="protein sequence ID" value="QTA79087.1"/>
    <property type="molecule type" value="Genomic_DNA"/>
</dbReference>
<gene>
    <name evidence="4" type="primary">surA</name>
    <name evidence="4" type="ORF">dnl_13370</name>
</gene>
<dbReference type="GO" id="GO:0003755">
    <property type="term" value="F:peptidyl-prolyl cis-trans isomerase activity"/>
    <property type="evidence" value="ECO:0007669"/>
    <property type="project" value="UniProtKB-KW"/>
</dbReference>
<keyword evidence="2" id="KW-0697">Rotamase</keyword>
<dbReference type="Pfam" id="PF13624">
    <property type="entry name" value="SurA_N_3"/>
    <property type="match status" value="1"/>
</dbReference>
<dbReference type="RefSeq" id="WP_207690873.1">
    <property type="nucleotide sequence ID" value="NZ_CP061799.1"/>
</dbReference>
<reference evidence="4" key="1">
    <citation type="journal article" date="2021" name="Microb. Physiol.">
        <title>Proteogenomic Insights into the Physiology of Marine, Sulfate-Reducing, Filamentous Desulfonema limicola and Desulfonema magnum.</title>
        <authorList>
            <person name="Schnaars V."/>
            <person name="Wohlbrand L."/>
            <person name="Scheve S."/>
            <person name="Hinrichs C."/>
            <person name="Reinhardt R."/>
            <person name="Rabus R."/>
        </authorList>
    </citation>
    <scope>NUCLEOTIDE SEQUENCE</scope>
    <source>
        <strain evidence="4">5ac10</strain>
    </source>
</reference>
<keyword evidence="5" id="KW-1185">Reference proteome</keyword>
<keyword evidence="2 4" id="KW-0413">Isomerase</keyword>
<dbReference type="InterPro" id="IPR027304">
    <property type="entry name" value="Trigger_fact/SurA_dom_sf"/>
</dbReference>
<dbReference type="SUPFAM" id="SSF109998">
    <property type="entry name" value="Triger factor/SurA peptide-binding domain-like"/>
    <property type="match status" value="1"/>
</dbReference>
<evidence type="ECO:0000313" key="5">
    <source>
        <dbReference type="Proteomes" id="UP000663720"/>
    </source>
</evidence>
<organism evidence="4 5">
    <name type="scientific">Desulfonema limicola</name>
    <dbReference type="NCBI Taxonomy" id="45656"/>
    <lineage>
        <taxon>Bacteria</taxon>
        <taxon>Pseudomonadati</taxon>
        <taxon>Thermodesulfobacteriota</taxon>
        <taxon>Desulfobacteria</taxon>
        <taxon>Desulfobacterales</taxon>
        <taxon>Desulfococcaceae</taxon>
        <taxon>Desulfonema</taxon>
    </lineage>
</organism>
<dbReference type="PANTHER" id="PTHR47637">
    <property type="entry name" value="CHAPERONE SURA"/>
    <property type="match status" value="1"/>
</dbReference>
<protein>
    <submittedName>
        <fullName evidence="4">Chaperone (Peptidyl-prolyl cis-trans isomerase)</fullName>
    </submittedName>
</protein>
<dbReference type="SUPFAM" id="SSF54534">
    <property type="entry name" value="FKBP-like"/>
    <property type="match status" value="1"/>
</dbReference>
<keyword evidence="1" id="KW-0732">Signal</keyword>
<evidence type="ECO:0000259" key="3">
    <source>
        <dbReference type="PROSITE" id="PS50198"/>
    </source>
</evidence>
<proteinExistence type="predicted"/>
<dbReference type="Gene3D" id="3.10.50.40">
    <property type="match status" value="1"/>
</dbReference>
<evidence type="ECO:0000256" key="1">
    <source>
        <dbReference type="ARBA" id="ARBA00022729"/>
    </source>
</evidence>
<dbReference type="PROSITE" id="PS50198">
    <property type="entry name" value="PPIC_PPIASE_2"/>
    <property type="match status" value="1"/>
</dbReference>
<name>A0A975B5E2_9BACT</name>
<sequence>MNIKKTADCIGYCLICFCLLSTPCLFTIKKAQAEIVDRIVAVVNDDIISLFELNSIFLPYAEKVKSLDYSPEQKKEMLFKVREDIINQLIDQKLTDQEIRQARISVSKAEIDNSIERIKESNYYTDEDLAAALKREGYTLEDYRERLKEQILRSKLVNLEVKSKIIITKEDIKAYYDSHAEEFQGEKKYHLKNILMTVPSFASEQEKLDIKKRMELIREQIKAGKSFEAMAKKYSQSSLASEGGDLGTFSYKDIAPKLQLVLDGLAQGDITPVLDTEQGFQIFYIQEFIKERKKTLQEAEPEIEEKLFNEIVNKKFKSWLSNLRNRSHIKIVR</sequence>
<dbReference type="Gene3D" id="1.10.4030.10">
    <property type="entry name" value="Porin chaperone SurA, peptide-binding domain"/>
    <property type="match status" value="1"/>
</dbReference>
<dbReference type="InterPro" id="IPR050280">
    <property type="entry name" value="OMP_Chaperone_SurA"/>
</dbReference>
<evidence type="ECO:0000313" key="4">
    <source>
        <dbReference type="EMBL" id="QTA79087.1"/>
    </source>
</evidence>
<dbReference type="Pfam" id="PF00639">
    <property type="entry name" value="Rotamase"/>
    <property type="match status" value="1"/>
</dbReference>
<dbReference type="AlphaFoldDB" id="A0A975B5E2"/>
<accession>A0A975B5E2</accession>
<dbReference type="PANTHER" id="PTHR47637:SF1">
    <property type="entry name" value="CHAPERONE SURA"/>
    <property type="match status" value="1"/>
</dbReference>
<dbReference type="InterPro" id="IPR000297">
    <property type="entry name" value="PPIase_PpiC"/>
</dbReference>
<dbReference type="KEGG" id="dli:dnl_13370"/>
<evidence type="ECO:0000256" key="2">
    <source>
        <dbReference type="PROSITE-ProRule" id="PRU00278"/>
    </source>
</evidence>
<feature type="domain" description="PpiC" evidence="3">
    <location>
        <begin position="186"/>
        <end position="287"/>
    </location>
</feature>
<dbReference type="InterPro" id="IPR046357">
    <property type="entry name" value="PPIase_dom_sf"/>
</dbReference>